<dbReference type="GO" id="GO:0050839">
    <property type="term" value="F:cell adhesion molecule binding"/>
    <property type="evidence" value="ECO:0007669"/>
    <property type="project" value="TreeGrafter"/>
</dbReference>
<dbReference type="EMBL" id="JAICCE010000008">
    <property type="protein sequence ID" value="KAG9274262.1"/>
    <property type="molecule type" value="Genomic_DNA"/>
</dbReference>
<evidence type="ECO:0000313" key="4">
    <source>
        <dbReference type="EMBL" id="KAG9274262.1"/>
    </source>
</evidence>
<evidence type="ECO:0000313" key="5">
    <source>
        <dbReference type="Proteomes" id="UP000752171"/>
    </source>
</evidence>
<dbReference type="InterPro" id="IPR007110">
    <property type="entry name" value="Ig-like_dom"/>
</dbReference>
<dbReference type="PROSITE" id="PS50835">
    <property type="entry name" value="IG_LIKE"/>
    <property type="match status" value="1"/>
</dbReference>
<dbReference type="Proteomes" id="UP000752171">
    <property type="component" value="Unassembled WGS sequence"/>
</dbReference>
<dbReference type="GO" id="GO:0002891">
    <property type="term" value="P:positive regulation of immunoglobulin mediated immune response"/>
    <property type="evidence" value="ECO:0007669"/>
    <property type="project" value="TreeGrafter"/>
</dbReference>
<feature type="region of interest" description="Disordered" evidence="1">
    <location>
        <begin position="253"/>
        <end position="280"/>
    </location>
</feature>
<name>A0A8T2LWT8_ASTMX</name>
<feature type="transmembrane region" description="Helical" evidence="2">
    <location>
        <begin position="138"/>
        <end position="164"/>
    </location>
</feature>
<gene>
    <name evidence="4" type="ORF">AMEX_G11168</name>
</gene>
<evidence type="ECO:0000259" key="3">
    <source>
        <dbReference type="PROSITE" id="PS50835"/>
    </source>
</evidence>
<comment type="caution">
    <text evidence="4">The sequence shown here is derived from an EMBL/GenBank/DDBJ whole genome shotgun (WGS) entry which is preliminary data.</text>
</comment>
<dbReference type="AlphaFoldDB" id="A0A8T2LWT8"/>
<dbReference type="GO" id="GO:0002729">
    <property type="term" value="P:positive regulation of natural killer cell cytokine production"/>
    <property type="evidence" value="ECO:0007669"/>
    <property type="project" value="InterPro"/>
</dbReference>
<feature type="region of interest" description="Disordered" evidence="1">
    <location>
        <begin position="1"/>
        <end position="21"/>
    </location>
</feature>
<accession>A0A8T2LWT8</accession>
<dbReference type="PANTHER" id="PTHR47011:SF1">
    <property type="entry name" value="CD226 ANTIGEN"/>
    <property type="match status" value="1"/>
</dbReference>
<evidence type="ECO:0000256" key="2">
    <source>
        <dbReference type="SAM" id="Phobius"/>
    </source>
</evidence>
<reference evidence="4 5" key="1">
    <citation type="submission" date="2021-07" db="EMBL/GenBank/DDBJ databases">
        <authorList>
            <person name="Imarazene B."/>
            <person name="Zahm M."/>
            <person name="Klopp C."/>
            <person name="Cabau C."/>
            <person name="Beille S."/>
            <person name="Jouanno E."/>
            <person name="Castinel A."/>
            <person name="Lluch J."/>
            <person name="Gil L."/>
            <person name="Kuchtly C."/>
            <person name="Lopez Roques C."/>
            <person name="Donnadieu C."/>
            <person name="Parrinello H."/>
            <person name="Journot L."/>
            <person name="Du K."/>
            <person name="Schartl M."/>
            <person name="Retaux S."/>
            <person name="Guiguen Y."/>
        </authorList>
    </citation>
    <scope>NUCLEOTIDE SEQUENCE [LARGE SCALE GENOMIC DNA]</scope>
    <source>
        <strain evidence="4">Pach_M1</strain>
        <tissue evidence="4">Testis</tissue>
    </source>
</reference>
<feature type="compositionally biased region" description="Basic and acidic residues" evidence="1">
    <location>
        <begin position="253"/>
        <end position="262"/>
    </location>
</feature>
<sequence length="280" mass="30586">MLVFSAVSPSAGSSDSSVHISQRHEGDRLNVTCILTGRESLTQVAWEMVQDYNYTSLGVFHPYLGTHIPSEHVDKVQIKGSLSPHACSSVSLDMTASNISGSICCTVTTFPSGNLKQCAEITNANTEKPEAQLAGRELGLLGQLGVLIIVSILSLGFFILTGYFCYSCCCTRKQVFHVQQANLTAPLASTETNTEELHEAQNTTPGFDPAKLYTKIKVDLYYGRLWKSYQGRARVPTQGSPFAPRQIYYRLGERPLPQREEESTPTGTDSIAAPPTDSNK</sequence>
<dbReference type="InterPro" id="IPR042842">
    <property type="entry name" value="CD226"/>
</dbReference>
<keyword evidence="2" id="KW-0812">Transmembrane</keyword>
<feature type="domain" description="Ig-like" evidence="3">
    <location>
        <begin position="9"/>
        <end position="122"/>
    </location>
</feature>
<feature type="compositionally biased region" description="Low complexity" evidence="1">
    <location>
        <begin position="1"/>
        <end position="18"/>
    </location>
</feature>
<organism evidence="4 5">
    <name type="scientific">Astyanax mexicanus</name>
    <name type="common">Blind cave fish</name>
    <name type="synonym">Astyanax fasciatus mexicanus</name>
    <dbReference type="NCBI Taxonomy" id="7994"/>
    <lineage>
        <taxon>Eukaryota</taxon>
        <taxon>Metazoa</taxon>
        <taxon>Chordata</taxon>
        <taxon>Craniata</taxon>
        <taxon>Vertebrata</taxon>
        <taxon>Euteleostomi</taxon>
        <taxon>Actinopterygii</taxon>
        <taxon>Neopterygii</taxon>
        <taxon>Teleostei</taxon>
        <taxon>Ostariophysi</taxon>
        <taxon>Characiformes</taxon>
        <taxon>Characoidei</taxon>
        <taxon>Acestrorhamphidae</taxon>
        <taxon>Acestrorhamphinae</taxon>
        <taxon>Astyanax</taxon>
    </lineage>
</organism>
<keyword evidence="2" id="KW-1133">Transmembrane helix</keyword>
<dbReference type="PANTHER" id="PTHR47011">
    <property type="entry name" value="CD226 ANTIGEN"/>
    <property type="match status" value="1"/>
</dbReference>
<dbReference type="GO" id="GO:0009897">
    <property type="term" value="C:external side of plasma membrane"/>
    <property type="evidence" value="ECO:0007669"/>
    <property type="project" value="TreeGrafter"/>
</dbReference>
<protein>
    <recommendedName>
        <fullName evidence="3">Ig-like domain-containing protein</fullName>
    </recommendedName>
</protein>
<keyword evidence="2" id="KW-0472">Membrane</keyword>
<evidence type="ECO:0000256" key="1">
    <source>
        <dbReference type="SAM" id="MobiDB-lite"/>
    </source>
</evidence>
<proteinExistence type="predicted"/>